<evidence type="ECO:0000256" key="3">
    <source>
        <dbReference type="PIRSR" id="PIRSR006241-50"/>
    </source>
</evidence>
<dbReference type="RefSeq" id="WP_192755340.1">
    <property type="nucleotide sequence ID" value="NZ_BAABJL010000005.1"/>
</dbReference>
<keyword evidence="6" id="KW-1185">Reference proteome</keyword>
<feature type="active site" description="Proton donor/acceptor" evidence="3">
    <location>
        <position position="252"/>
    </location>
</feature>
<evidence type="ECO:0000313" key="5">
    <source>
        <dbReference type="EMBL" id="MBE1612259.1"/>
    </source>
</evidence>
<dbReference type="GO" id="GO:0008903">
    <property type="term" value="F:hydroxypyruvate isomerase activity"/>
    <property type="evidence" value="ECO:0007669"/>
    <property type="project" value="UniProtKB-EC"/>
</dbReference>
<comment type="similarity">
    <text evidence="2">Belongs to the hyi family.</text>
</comment>
<dbReference type="Pfam" id="PF01261">
    <property type="entry name" value="AP_endonuc_2"/>
    <property type="match status" value="1"/>
</dbReference>
<name>A0A927REJ9_9ACTN</name>
<dbReference type="PIRSF" id="PIRSF006241">
    <property type="entry name" value="HyI"/>
    <property type="match status" value="1"/>
</dbReference>
<dbReference type="PANTHER" id="PTHR43489:SF6">
    <property type="entry name" value="HYDROXYPYRUVATE ISOMERASE-RELATED"/>
    <property type="match status" value="1"/>
</dbReference>
<reference evidence="5" key="1">
    <citation type="submission" date="2020-10" db="EMBL/GenBank/DDBJ databases">
        <title>Sequencing the genomes of 1000 actinobacteria strains.</title>
        <authorList>
            <person name="Klenk H.-P."/>
        </authorList>
    </citation>
    <scope>NUCLEOTIDE SEQUENCE</scope>
    <source>
        <strain evidence="5">DSM 45354</strain>
    </source>
</reference>
<comment type="caution">
    <text evidence="5">The sequence shown here is derived from an EMBL/GenBank/DDBJ whole genome shotgun (WGS) entry which is preliminary data.</text>
</comment>
<evidence type="ECO:0000259" key="4">
    <source>
        <dbReference type="Pfam" id="PF01261"/>
    </source>
</evidence>
<protein>
    <submittedName>
        <fullName evidence="5">Hydroxypyruvate isomerase</fullName>
        <ecNumber evidence="5">5.3.1.22</ecNumber>
    </submittedName>
</protein>
<dbReference type="Gene3D" id="3.20.20.150">
    <property type="entry name" value="Divalent-metal-dependent TIM barrel enzymes"/>
    <property type="match status" value="1"/>
</dbReference>
<dbReference type="SUPFAM" id="SSF51658">
    <property type="entry name" value="Xylose isomerase-like"/>
    <property type="match status" value="1"/>
</dbReference>
<evidence type="ECO:0000256" key="2">
    <source>
        <dbReference type="PIRNR" id="PIRNR006241"/>
    </source>
</evidence>
<sequence>MRTSRPVLNVSITLRALPLLERFEAARRLGFEQVELWWPFDSPTPGEGEVSSLVAALDDAGTRLRGLNLFAGDMPAGERGVASNPERAGELTANLDAVLAIAEATGCRLFNCLYGHRDERWSEQQQAETADQAIAGAADRLAALDGVVLIECLAQGENGAYPLTSLEHCAAVADRANALSTHGNVAPLLDLYHLARNGFDIVESAAQWAKRVAHCQIADAPGRHEPGTGDLPLREAIDTLYANGYQGLVAGEFVPASPEGPTTAWVEDLGW</sequence>
<feature type="active site" description="Proton donor/acceptor" evidence="3">
    <location>
        <position position="151"/>
    </location>
</feature>
<dbReference type="EMBL" id="JADBEM010000001">
    <property type="protein sequence ID" value="MBE1612259.1"/>
    <property type="molecule type" value="Genomic_DNA"/>
</dbReference>
<organism evidence="5 6">
    <name type="scientific">Actinopolymorpha pittospori</name>
    <dbReference type="NCBI Taxonomy" id="648752"/>
    <lineage>
        <taxon>Bacteria</taxon>
        <taxon>Bacillati</taxon>
        <taxon>Actinomycetota</taxon>
        <taxon>Actinomycetes</taxon>
        <taxon>Propionibacteriales</taxon>
        <taxon>Actinopolymorphaceae</taxon>
        <taxon>Actinopolymorpha</taxon>
    </lineage>
</organism>
<feature type="domain" description="Xylose isomerase-like TIM barrel" evidence="4">
    <location>
        <begin position="23"/>
        <end position="271"/>
    </location>
</feature>
<dbReference type="Proteomes" id="UP000638648">
    <property type="component" value="Unassembled WGS sequence"/>
</dbReference>
<evidence type="ECO:0000256" key="1">
    <source>
        <dbReference type="ARBA" id="ARBA00023235"/>
    </source>
</evidence>
<dbReference type="GO" id="GO:0046487">
    <property type="term" value="P:glyoxylate metabolic process"/>
    <property type="evidence" value="ECO:0007669"/>
    <property type="project" value="TreeGrafter"/>
</dbReference>
<dbReference type="InterPro" id="IPR013022">
    <property type="entry name" value="Xyl_isomerase-like_TIM-brl"/>
</dbReference>
<proteinExistence type="inferred from homology"/>
<dbReference type="EC" id="5.3.1.22" evidence="5"/>
<evidence type="ECO:0000313" key="6">
    <source>
        <dbReference type="Proteomes" id="UP000638648"/>
    </source>
</evidence>
<dbReference type="InterPro" id="IPR036237">
    <property type="entry name" value="Xyl_isomerase-like_sf"/>
</dbReference>
<dbReference type="InterPro" id="IPR050417">
    <property type="entry name" value="Sugar_Epim/Isomerase"/>
</dbReference>
<accession>A0A927REJ9</accession>
<dbReference type="InterPro" id="IPR026040">
    <property type="entry name" value="HyI-like"/>
</dbReference>
<keyword evidence="1 2" id="KW-0413">Isomerase</keyword>
<dbReference type="AlphaFoldDB" id="A0A927REJ9"/>
<gene>
    <name evidence="5" type="ORF">HEB94_009107</name>
</gene>
<dbReference type="PANTHER" id="PTHR43489">
    <property type="entry name" value="ISOMERASE"/>
    <property type="match status" value="1"/>
</dbReference>